<dbReference type="Proteomes" id="UP000000763">
    <property type="component" value="Chromosome 10"/>
</dbReference>
<gene>
    <name evidence="1" type="primary">OSJNBa0093I09.18</name>
</gene>
<sequence>MAGTYVRWRRRQTATRMRLLTKDKKNRSLVQIHLFTQLHQRWSEMARNSPAESSSGGAASGLHMHGFFGRIGEDDDVMLVTKQLSRTRSEAAGTATQSCGYTMTTAQPRSRAPMARSAFPEIVENERRDGFFSMAGSKKKERAAGSLLPRFLSIGVE</sequence>
<name>Q8S778_ORYSJ</name>
<reference evidence="2" key="1">
    <citation type="journal article" date="2005" name="Nature">
        <title>The map-based sequence of the rice genome.</title>
        <authorList>
            <consortium name="International rice genome sequencing project (IRGSP)"/>
            <person name="Matsumoto T."/>
            <person name="Wu J."/>
            <person name="Kanamori H."/>
            <person name="Katayose Y."/>
            <person name="Fujisawa M."/>
            <person name="Namiki N."/>
            <person name="Mizuno H."/>
            <person name="Yamamoto K."/>
            <person name="Antonio B.A."/>
            <person name="Baba T."/>
            <person name="Sakata K."/>
            <person name="Nagamura Y."/>
            <person name="Aoki H."/>
            <person name="Arikawa K."/>
            <person name="Arita K."/>
            <person name="Bito T."/>
            <person name="Chiden Y."/>
            <person name="Fujitsuka N."/>
            <person name="Fukunaka R."/>
            <person name="Hamada M."/>
            <person name="Harada C."/>
            <person name="Hayashi A."/>
            <person name="Hijishita S."/>
            <person name="Honda M."/>
            <person name="Hosokawa S."/>
            <person name="Ichikawa Y."/>
            <person name="Idonuma A."/>
            <person name="Iijima M."/>
            <person name="Ikeda M."/>
            <person name="Ikeno M."/>
            <person name="Ito K."/>
            <person name="Ito S."/>
            <person name="Ito T."/>
            <person name="Ito Y."/>
            <person name="Ito Y."/>
            <person name="Iwabuchi A."/>
            <person name="Kamiya K."/>
            <person name="Karasawa W."/>
            <person name="Kurita K."/>
            <person name="Katagiri S."/>
            <person name="Kikuta A."/>
            <person name="Kobayashi H."/>
            <person name="Kobayashi N."/>
            <person name="Machita K."/>
            <person name="Maehara T."/>
            <person name="Masukawa M."/>
            <person name="Mizubayashi T."/>
            <person name="Mukai Y."/>
            <person name="Nagasaki H."/>
            <person name="Nagata Y."/>
            <person name="Naito S."/>
            <person name="Nakashima M."/>
            <person name="Nakama Y."/>
            <person name="Nakamichi Y."/>
            <person name="Nakamura M."/>
            <person name="Meguro A."/>
            <person name="Negishi M."/>
            <person name="Ohta I."/>
            <person name="Ohta T."/>
            <person name="Okamoto M."/>
            <person name="Ono N."/>
            <person name="Saji S."/>
            <person name="Sakaguchi M."/>
            <person name="Sakai K."/>
            <person name="Shibata M."/>
            <person name="Shimokawa T."/>
            <person name="Song J."/>
            <person name="Takazaki Y."/>
            <person name="Terasawa K."/>
            <person name="Tsugane M."/>
            <person name="Tsuji K."/>
            <person name="Ueda S."/>
            <person name="Waki K."/>
            <person name="Yamagata H."/>
            <person name="Yamamoto M."/>
            <person name="Yamamoto S."/>
            <person name="Yamane H."/>
            <person name="Yoshiki S."/>
            <person name="Yoshihara R."/>
            <person name="Yukawa K."/>
            <person name="Zhong H."/>
            <person name="Yano M."/>
            <person name="Yuan Q."/>
            <person name="Ouyang S."/>
            <person name="Liu J."/>
            <person name="Jones K.M."/>
            <person name="Gansberger K."/>
            <person name="Moffat K."/>
            <person name="Hill J."/>
            <person name="Bera J."/>
            <person name="Fadrosh D."/>
            <person name="Jin S."/>
            <person name="Johri S."/>
            <person name="Kim M."/>
            <person name="Overton L."/>
            <person name="Reardon M."/>
            <person name="Tsitrin T."/>
            <person name="Vuong H."/>
            <person name="Weaver B."/>
            <person name="Ciecko A."/>
            <person name="Tallon L."/>
            <person name="Jackson J."/>
            <person name="Pai G."/>
            <person name="Aken S.V."/>
            <person name="Utterback T."/>
            <person name="Reidmuller S."/>
            <person name="Feldblyum T."/>
            <person name="Hsiao J."/>
            <person name="Zismann V."/>
            <person name="Iobst S."/>
            <person name="de Vazeille A.R."/>
            <person name="Buell C.R."/>
            <person name="Ying K."/>
            <person name="Li Y."/>
            <person name="Lu T."/>
            <person name="Huang Y."/>
            <person name="Zhao Q."/>
            <person name="Feng Q."/>
            <person name="Zhang L."/>
            <person name="Zhu J."/>
            <person name="Weng Q."/>
            <person name="Mu J."/>
            <person name="Lu Y."/>
            <person name="Fan D."/>
            <person name="Liu Y."/>
            <person name="Guan J."/>
            <person name="Zhang Y."/>
            <person name="Yu S."/>
            <person name="Liu X."/>
            <person name="Zhang Y."/>
            <person name="Hong G."/>
            <person name="Han B."/>
            <person name="Choisne N."/>
            <person name="Demange N."/>
            <person name="Orjeda G."/>
            <person name="Samain S."/>
            <person name="Cattolico L."/>
            <person name="Pelletier E."/>
            <person name="Couloux A."/>
            <person name="Segurens B."/>
            <person name="Wincker P."/>
            <person name="D'Hont A."/>
            <person name="Scarpelli C."/>
            <person name="Weissenbach J."/>
            <person name="Salanoubat M."/>
            <person name="Quetier F."/>
            <person name="Yu Y."/>
            <person name="Kim H.R."/>
            <person name="Rambo T."/>
            <person name="Currie J."/>
            <person name="Collura K."/>
            <person name="Luo M."/>
            <person name="Yang T."/>
            <person name="Ammiraju J.S.S."/>
            <person name="Engler F."/>
            <person name="Soderlund C."/>
            <person name="Wing R.A."/>
            <person name="Palmer L.E."/>
            <person name="de la Bastide M."/>
            <person name="Spiegel L."/>
            <person name="Nascimento L."/>
            <person name="Zutavern T."/>
            <person name="O'Shaughnessy A."/>
            <person name="Dike S."/>
            <person name="Dedhia N."/>
            <person name="Preston R."/>
            <person name="Balija V."/>
            <person name="McCombie W.R."/>
            <person name="Chow T."/>
            <person name="Chen H."/>
            <person name="Chung M."/>
            <person name="Chen C."/>
            <person name="Shaw J."/>
            <person name="Wu H."/>
            <person name="Hsiao K."/>
            <person name="Chao Y."/>
            <person name="Chu M."/>
            <person name="Cheng C."/>
            <person name="Hour A."/>
            <person name="Lee P."/>
            <person name="Lin S."/>
            <person name="Lin Y."/>
            <person name="Liou J."/>
            <person name="Liu S."/>
            <person name="Hsing Y."/>
            <person name="Raghuvanshi S."/>
            <person name="Mohanty A."/>
            <person name="Bharti A.K."/>
            <person name="Gaur A."/>
            <person name="Gupta V."/>
            <person name="Kumar D."/>
            <person name="Ravi V."/>
            <person name="Vij S."/>
            <person name="Kapur A."/>
            <person name="Khurana P."/>
            <person name="Khurana P."/>
            <person name="Khurana J.P."/>
            <person name="Tyagi A.K."/>
            <person name="Gaikwad K."/>
            <person name="Singh A."/>
            <person name="Dalal V."/>
            <person name="Srivastava S."/>
            <person name="Dixit A."/>
            <person name="Pal A.K."/>
            <person name="Ghazi I.A."/>
            <person name="Yadav M."/>
            <person name="Pandit A."/>
            <person name="Bhargava A."/>
            <person name="Sureshbabu K."/>
            <person name="Batra K."/>
            <person name="Sharma T.R."/>
            <person name="Mohapatra T."/>
            <person name="Singh N.K."/>
            <person name="Messing J."/>
            <person name="Nelson A.B."/>
            <person name="Fuks G."/>
            <person name="Kavchok S."/>
            <person name="Keizer G."/>
            <person name="Linton E."/>
            <person name="Llaca V."/>
            <person name="Song R."/>
            <person name="Tanyolac B."/>
            <person name="Young S."/>
            <person name="Ho-Il K."/>
            <person name="Hahn J.H."/>
            <person name="Sangsakoo G."/>
            <person name="Vanavichit A."/>
            <person name="de Mattos Luiz.A.T."/>
            <person name="Zimmer P.D."/>
            <person name="Malone G."/>
            <person name="Dellagostin O."/>
            <person name="de Oliveira A.C."/>
            <person name="Bevan M."/>
            <person name="Bancroft I."/>
            <person name="Minx P."/>
            <person name="Cordum H."/>
            <person name="Wilson R."/>
            <person name="Cheng Z."/>
            <person name="Jin W."/>
            <person name="Jiang J."/>
            <person name="Leong S.A."/>
            <person name="Iwama H."/>
            <person name="Gojobori T."/>
            <person name="Itoh T."/>
            <person name="Niimura Y."/>
            <person name="Fujii Y."/>
            <person name="Habara T."/>
            <person name="Sakai H."/>
            <person name="Sato Y."/>
            <person name="Wilson G."/>
            <person name="Kumar K."/>
            <person name="McCouch S."/>
            <person name="Juretic N."/>
            <person name="Hoen D."/>
            <person name="Wright S."/>
            <person name="Bruskiewich R."/>
            <person name="Bureau T."/>
            <person name="Miyao A."/>
            <person name="Hirochika H."/>
            <person name="Nishikawa T."/>
            <person name="Kadowaki K."/>
            <person name="Sugiura M."/>
            <person name="Burr B."/>
            <person name="Sasaki T."/>
        </authorList>
    </citation>
    <scope>NUCLEOTIDE SEQUENCE [LARGE SCALE GENOMIC DNA]</scope>
    <source>
        <strain evidence="2">cv. Nipponbare</strain>
    </source>
</reference>
<dbReference type="AlphaFoldDB" id="Q8S778"/>
<evidence type="ECO:0000313" key="1">
    <source>
        <dbReference type="EMBL" id="AAM08806.1"/>
    </source>
</evidence>
<organism evidence="1 2">
    <name type="scientific">Oryza sativa subsp. japonica</name>
    <name type="common">Rice</name>
    <dbReference type="NCBI Taxonomy" id="39947"/>
    <lineage>
        <taxon>Eukaryota</taxon>
        <taxon>Viridiplantae</taxon>
        <taxon>Streptophyta</taxon>
        <taxon>Embryophyta</taxon>
        <taxon>Tracheophyta</taxon>
        <taxon>Spermatophyta</taxon>
        <taxon>Magnoliopsida</taxon>
        <taxon>Liliopsida</taxon>
        <taxon>Poales</taxon>
        <taxon>Poaceae</taxon>
        <taxon>BOP clade</taxon>
        <taxon>Oryzoideae</taxon>
        <taxon>Oryzeae</taxon>
        <taxon>Oryzinae</taxon>
        <taxon>Oryza</taxon>
        <taxon>Oryza sativa</taxon>
    </lineage>
</organism>
<reference evidence="2" key="2">
    <citation type="journal article" date="2008" name="Nucleic Acids Res.">
        <title>The rice annotation project database (RAP-DB): 2008 update.</title>
        <authorList>
            <consortium name="The rice annotation project (RAP)"/>
        </authorList>
    </citation>
    <scope>GENOME REANNOTATION</scope>
    <source>
        <strain evidence="2">cv. Nipponbare</strain>
    </source>
</reference>
<protein>
    <submittedName>
        <fullName evidence="1">Uncharacterized protein</fullName>
    </submittedName>
</protein>
<evidence type="ECO:0000313" key="2">
    <source>
        <dbReference type="Proteomes" id="UP000000763"/>
    </source>
</evidence>
<dbReference type="EMBL" id="AC090486">
    <property type="protein sequence ID" value="AAM08806.1"/>
    <property type="molecule type" value="Genomic_DNA"/>
</dbReference>
<proteinExistence type="predicted"/>
<accession>Q8S778</accession>